<dbReference type="AlphaFoldDB" id="A0A3N4H2M4"/>
<feature type="region of interest" description="Disordered" evidence="2">
    <location>
        <begin position="149"/>
        <end position="179"/>
    </location>
</feature>
<evidence type="ECO:0000256" key="1">
    <source>
        <dbReference type="SAM" id="Coils"/>
    </source>
</evidence>
<dbReference type="Gene3D" id="3.40.50.300">
    <property type="entry name" value="P-loop containing nucleotide triphosphate hydrolases"/>
    <property type="match status" value="1"/>
</dbReference>
<keyword evidence="5" id="KW-1185">Reference proteome</keyword>
<reference evidence="4 5" key="1">
    <citation type="submission" date="2018-11" db="EMBL/GenBank/DDBJ databases">
        <title>Aerococcus sp. SJQ22, whole genome shotgun sequence.</title>
        <authorList>
            <person name="Sun L."/>
            <person name="Gao X."/>
            <person name="Chen W."/>
            <person name="Huang K."/>
        </authorList>
    </citation>
    <scope>NUCLEOTIDE SEQUENCE [LARGE SCALE GENOMIC DNA]</scope>
    <source>
        <strain evidence="4 5">SJQ22</strain>
    </source>
</reference>
<dbReference type="Proteomes" id="UP000273977">
    <property type="component" value="Unassembled WGS sequence"/>
</dbReference>
<dbReference type="OrthoDB" id="9791904at2"/>
<evidence type="ECO:0000256" key="2">
    <source>
        <dbReference type="SAM" id="MobiDB-lite"/>
    </source>
</evidence>
<evidence type="ECO:0000259" key="3">
    <source>
        <dbReference type="Pfam" id="PF13476"/>
    </source>
</evidence>
<gene>
    <name evidence="4" type="ORF">EF384_01230</name>
</gene>
<feature type="coiled-coil region" evidence="1">
    <location>
        <begin position="209"/>
        <end position="323"/>
    </location>
</feature>
<dbReference type="InterPro" id="IPR038729">
    <property type="entry name" value="Rad50/SbcC_AAA"/>
</dbReference>
<evidence type="ECO:0000313" key="5">
    <source>
        <dbReference type="Proteomes" id="UP000273977"/>
    </source>
</evidence>
<dbReference type="Pfam" id="PF13476">
    <property type="entry name" value="AAA_23"/>
    <property type="match status" value="1"/>
</dbReference>
<name>A0A3N4H2M4_9LACT</name>
<organism evidence="4 5">
    <name type="scientific">Aerococcus agrisoli</name>
    <dbReference type="NCBI Taxonomy" id="2487350"/>
    <lineage>
        <taxon>Bacteria</taxon>
        <taxon>Bacillati</taxon>
        <taxon>Bacillota</taxon>
        <taxon>Bacilli</taxon>
        <taxon>Lactobacillales</taxon>
        <taxon>Aerococcaceae</taxon>
        <taxon>Aerococcus</taxon>
    </lineage>
</organism>
<proteinExistence type="predicted"/>
<dbReference type="EMBL" id="RKMG01000002">
    <property type="protein sequence ID" value="RPA65060.1"/>
    <property type="molecule type" value="Genomic_DNA"/>
</dbReference>
<evidence type="ECO:0000313" key="4">
    <source>
        <dbReference type="EMBL" id="RPA65060.1"/>
    </source>
</evidence>
<sequence length="441" mass="48957">MTVKINKLEIENTKRVKAVMLEPSASGLTVLGGRNNQGKSSVLDAIAWALGGNRKRPSQANREGSMSDPYLKVELSNGLIVERKGKNSDLKVTDPSGDKAGQNLLDSFVSELAIDLPKFMDSTAKEKADTLLQIIGVGDQLAQLEKEEQEKANQRLYTGQEARSKRAHANELPEYPDAPNDYIKASDLVNQQQEILARNGANQQKRNQAKQLADQFANQKYLIEQKENELARIQQELSDMKAKHTETATDLENANKTAAQLQDESTAEIEASIAEIETINDKVRTNAEKAMAEDEALRLENQYKALNQDIEDIRQSKMELLNNANLPLSGLSVVDSEITYQGQKWDNMSGSQQLIVAVSIVRKLNPECGFVLIDKLEQMDIETMQEFGQWLEQEQLQAIATRVSGGEECTIIIQDGMVVDDNPTPVAEVPVQDTNTWKGGF</sequence>
<feature type="domain" description="Rad50/SbcC-type AAA" evidence="3">
    <location>
        <begin position="7"/>
        <end position="252"/>
    </location>
</feature>
<dbReference type="SUPFAM" id="SSF52540">
    <property type="entry name" value="P-loop containing nucleoside triphosphate hydrolases"/>
    <property type="match status" value="1"/>
</dbReference>
<protein>
    <submittedName>
        <fullName evidence="4">Chromosome segregation protein SMC</fullName>
    </submittedName>
</protein>
<dbReference type="RefSeq" id="WP_123779163.1">
    <property type="nucleotide sequence ID" value="NZ_RKMG01000002.1"/>
</dbReference>
<feature type="compositionally biased region" description="Basic and acidic residues" evidence="2">
    <location>
        <begin position="162"/>
        <end position="171"/>
    </location>
</feature>
<comment type="caution">
    <text evidence="4">The sequence shown here is derived from an EMBL/GenBank/DDBJ whole genome shotgun (WGS) entry which is preliminary data.</text>
</comment>
<accession>A0A3N4H2M4</accession>
<keyword evidence="1" id="KW-0175">Coiled coil</keyword>
<dbReference type="InterPro" id="IPR027417">
    <property type="entry name" value="P-loop_NTPase"/>
</dbReference>